<dbReference type="InterPro" id="IPR045149">
    <property type="entry name" value="OS-9-like"/>
</dbReference>
<keyword evidence="5 7" id="KW-0256">Endoplasmic reticulum</keyword>
<dbReference type="InterPro" id="IPR044865">
    <property type="entry name" value="MRH_dom"/>
</dbReference>
<dbReference type="GO" id="GO:0005789">
    <property type="term" value="C:endoplasmic reticulum membrane"/>
    <property type="evidence" value="ECO:0007669"/>
    <property type="project" value="UniProtKB-SubCell"/>
</dbReference>
<evidence type="ECO:0000256" key="2">
    <source>
        <dbReference type="ARBA" id="ARBA00009918"/>
    </source>
</evidence>
<organism evidence="11 12">
    <name type="scientific">Golovinomyces cichoracearum</name>
    <dbReference type="NCBI Taxonomy" id="62708"/>
    <lineage>
        <taxon>Eukaryota</taxon>
        <taxon>Fungi</taxon>
        <taxon>Dikarya</taxon>
        <taxon>Ascomycota</taxon>
        <taxon>Pezizomycotina</taxon>
        <taxon>Leotiomycetes</taxon>
        <taxon>Erysiphales</taxon>
        <taxon>Erysiphaceae</taxon>
        <taxon>Golovinomyces</taxon>
    </lineage>
</organism>
<evidence type="ECO:0000256" key="3">
    <source>
        <dbReference type="ARBA" id="ARBA00022729"/>
    </source>
</evidence>
<feature type="compositionally biased region" description="Basic and acidic residues" evidence="8">
    <location>
        <begin position="119"/>
        <end position="131"/>
    </location>
</feature>
<evidence type="ECO:0000313" key="12">
    <source>
        <dbReference type="Proteomes" id="UP000285326"/>
    </source>
</evidence>
<comment type="similarity">
    <text evidence="2 7">Belongs to the OS-9 family.</text>
</comment>
<reference evidence="11 12" key="1">
    <citation type="journal article" date="2018" name="BMC Genomics">
        <title>Comparative genome analyses reveal sequence features reflecting distinct modes of host-adaptation between dicot and monocot powdery mildew.</title>
        <authorList>
            <person name="Wu Y."/>
            <person name="Ma X."/>
            <person name="Pan Z."/>
            <person name="Kale S.D."/>
            <person name="Song Y."/>
            <person name="King H."/>
            <person name="Zhang Q."/>
            <person name="Presley C."/>
            <person name="Deng X."/>
            <person name="Wei C.I."/>
            <person name="Xiao S."/>
        </authorList>
    </citation>
    <scope>NUCLEOTIDE SEQUENCE [LARGE SCALE GENOMIC DNA]</scope>
    <source>
        <strain evidence="11">UMSG1</strain>
    </source>
</reference>
<keyword evidence="3 9" id="KW-0732">Signal</keyword>
<dbReference type="PANTHER" id="PTHR15414">
    <property type="entry name" value="OS-9-RELATED"/>
    <property type="match status" value="1"/>
</dbReference>
<dbReference type="AlphaFoldDB" id="A0A420IQH5"/>
<feature type="signal peptide" evidence="9">
    <location>
        <begin position="1"/>
        <end position="17"/>
    </location>
</feature>
<evidence type="ECO:0000256" key="4">
    <source>
        <dbReference type="ARBA" id="ARBA00022734"/>
    </source>
</evidence>
<feature type="region of interest" description="Disordered" evidence="8">
    <location>
        <begin position="444"/>
        <end position="479"/>
    </location>
</feature>
<feature type="region of interest" description="Disordered" evidence="8">
    <location>
        <begin position="385"/>
        <end position="405"/>
    </location>
</feature>
<evidence type="ECO:0000256" key="1">
    <source>
        <dbReference type="ARBA" id="ARBA00004367"/>
    </source>
</evidence>
<feature type="chain" id="PRO_5019156783" description="Endoplasmic reticulum lectin" evidence="9">
    <location>
        <begin position="18"/>
        <end position="479"/>
    </location>
</feature>
<dbReference type="GO" id="GO:0030968">
    <property type="term" value="P:endoplasmic reticulum unfolded protein response"/>
    <property type="evidence" value="ECO:0007669"/>
    <property type="project" value="UniProtKB-UniRule"/>
</dbReference>
<dbReference type="InterPro" id="IPR012913">
    <property type="entry name" value="OS9-like_dom"/>
</dbReference>
<dbReference type="EMBL" id="MCBS01022444">
    <property type="protein sequence ID" value="RKF76819.1"/>
    <property type="molecule type" value="Genomic_DNA"/>
</dbReference>
<name>A0A420IQH5_9PEZI</name>
<comment type="function">
    <text evidence="7">Lectin involved in the quality control of the secretory pathway. As a member of the endoplasmic reticulum-associated degradation lumenal (ERAD-L) surveillance system, targets misfolded endoplasmic reticulum lumenal glycoproteins for degradation.</text>
</comment>
<dbReference type="GO" id="GO:0005788">
    <property type="term" value="C:endoplasmic reticulum lumen"/>
    <property type="evidence" value="ECO:0007669"/>
    <property type="project" value="UniProtKB-UniRule"/>
</dbReference>
<accession>A0A420IQH5</accession>
<proteinExistence type="inferred from homology"/>
<comment type="caution">
    <text evidence="11">The sequence shown here is derived from an EMBL/GenBank/DDBJ whole genome shotgun (WGS) entry which is preliminary data.</text>
</comment>
<dbReference type="Pfam" id="PF07915">
    <property type="entry name" value="PRKCSH"/>
    <property type="match status" value="1"/>
</dbReference>
<dbReference type="PROSITE" id="PS51914">
    <property type="entry name" value="MRH"/>
    <property type="match status" value="1"/>
</dbReference>
<evidence type="ECO:0000313" key="11">
    <source>
        <dbReference type="EMBL" id="RKF76819.1"/>
    </source>
</evidence>
<keyword evidence="7" id="KW-0472">Membrane</keyword>
<sequence length="479" mass="53991">MSFIFLILFAPAALLLAHPNVFSIYDDLLAFPQYEIVFSESYISDNQASFLISQRSSDPLVPNLSKYTSGSPHQDTENENSSPPPMSTSREFYELLHLQGVPHLCSIPIVGPSSPNKTTEQDPRAAERQELSRATERAWELLQGLEGSCLYFVSGWWSYSFCFNSEVTQFHHLTLQPGRQEPPKRDPTTKQFILGKAITSKDSRPQSRRQANGLTDMHGGKQTPKLELQYKGGTRYLVQRMDSGTICDLTNKPRKIEIQFYCNPSLTDRIGYIKEVTTCSYMMIVYTSRLCSELEFLPTVENKNHTITCRMVVPEEYLSDKNELKILEAVIQASHLQLTKETESPKTVGGILVGGGRWINSENQRMAIPEIFGDDVIENEDKPVEAVTQSKSKGKSGYGDAASDAAEEKMDLHPEMVDALRLELQKMAKERGWKIEIVKAPGETRKVLASVDGKNEEPYGEEDVEDEEKETEMPSKDEL</sequence>
<comment type="subcellular location">
    <subcellularLocation>
        <location evidence="1 7">Endoplasmic reticulum membrane</location>
        <topology evidence="1 7">Peripheral membrane protein</topology>
        <orientation evidence="1 7">Lumenal side</orientation>
    </subcellularLocation>
</comment>
<evidence type="ECO:0000256" key="7">
    <source>
        <dbReference type="RuleBase" id="RU369099"/>
    </source>
</evidence>
<evidence type="ECO:0000256" key="9">
    <source>
        <dbReference type="SAM" id="SignalP"/>
    </source>
</evidence>
<dbReference type="Gene3D" id="2.70.130.10">
    <property type="entry name" value="Mannose-6-phosphate receptor binding domain"/>
    <property type="match status" value="1"/>
</dbReference>
<protein>
    <recommendedName>
        <fullName evidence="7">Endoplasmic reticulum lectin</fullName>
    </recommendedName>
    <alternativeName>
        <fullName evidence="7">Protein OS-9 homolog</fullName>
    </alternativeName>
</protein>
<dbReference type="GO" id="GO:0030970">
    <property type="term" value="P:retrograde protein transport, ER to cytosol"/>
    <property type="evidence" value="ECO:0007669"/>
    <property type="project" value="TreeGrafter"/>
</dbReference>
<gene>
    <name evidence="11" type="ORF">GcM1_224046</name>
</gene>
<dbReference type="GO" id="GO:0030246">
    <property type="term" value="F:carbohydrate binding"/>
    <property type="evidence" value="ECO:0007669"/>
    <property type="project" value="UniProtKB-UniRule"/>
</dbReference>
<dbReference type="Proteomes" id="UP000285326">
    <property type="component" value="Unassembled WGS sequence"/>
</dbReference>
<feature type="region of interest" description="Disordered" evidence="8">
    <location>
        <begin position="200"/>
        <end position="224"/>
    </location>
</feature>
<dbReference type="SUPFAM" id="SSF50911">
    <property type="entry name" value="Mannose 6-phosphate receptor domain"/>
    <property type="match status" value="1"/>
</dbReference>
<feature type="region of interest" description="Disordered" evidence="8">
    <location>
        <begin position="108"/>
        <end position="131"/>
    </location>
</feature>
<feature type="domain" description="MRH" evidence="10">
    <location>
        <begin position="147"/>
        <end position="293"/>
    </location>
</feature>
<evidence type="ECO:0000256" key="6">
    <source>
        <dbReference type="ARBA" id="ARBA00023157"/>
    </source>
</evidence>
<evidence type="ECO:0000256" key="8">
    <source>
        <dbReference type="SAM" id="MobiDB-lite"/>
    </source>
</evidence>
<feature type="region of interest" description="Disordered" evidence="8">
    <location>
        <begin position="63"/>
        <end position="86"/>
    </location>
</feature>
<evidence type="ECO:0000256" key="5">
    <source>
        <dbReference type="ARBA" id="ARBA00022824"/>
    </source>
</evidence>
<keyword evidence="6" id="KW-1015">Disulfide bond</keyword>
<keyword evidence="4 7" id="KW-0430">Lectin</keyword>
<dbReference type="PANTHER" id="PTHR15414:SF0">
    <property type="entry name" value="ENDOPLASMIC RETICULUM LECTIN 1"/>
    <property type="match status" value="1"/>
</dbReference>
<evidence type="ECO:0000259" key="10">
    <source>
        <dbReference type="PROSITE" id="PS51914"/>
    </source>
</evidence>
<dbReference type="InterPro" id="IPR009011">
    <property type="entry name" value="Man6P_isomerase_rcpt-bd_dom_sf"/>
</dbReference>
<feature type="compositionally biased region" description="Acidic residues" evidence="8">
    <location>
        <begin position="458"/>
        <end position="470"/>
    </location>
</feature>